<comment type="caution">
    <text evidence="4">The sequence shown here is derived from an EMBL/GenBank/DDBJ whole genome shotgun (WGS) entry which is preliminary data.</text>
</comment>
<dbReference type="InterPro" id="IPR013424">
    <property type="entry name" value="Ice-binding_C"/>
</dbReference>
<reference evidence="4 5" key="1">
    <citation type="submission" date="2015-03" db="EMBL/GenBank/DDBJ databases">
        <title>Draft genome sequences of two protease-producing strains of Arsukibacterium isolated from two cold and alkaline environments.</title>
        <authorList>
            <person name="Lylloff J.E."/>
            <person name="Skov L.B."/>
            <person name="Jepsen M."/>
            <person name="Hallin P.F."/>
            <person name="Sorensen S.J."/>
            <person name="Stougaard P."/>
            <person name="Glaring M.A."/>
        </authorList>
    </citation>
    <scope>NUCLEOTIDE SEQUENCE [LARGE SCALE GENOMIC DNA]</scope>
    <source>
        <strain evidence="4 5">GCM72</strain>
    </source>
</reference>
<gene>
    <name evidence="4" type="ORF">WG68_14350</name>
</gene>
<accession>A0A0M2V254</accession>
<keyword evidence="1" id="KW-0472">Membrane</keyword>
<dbReference type="Pfam" id="PF07589">
    <property type="entry name" value="PEP-CTERM"/>
    <property type="match status" value="1"/>
</dbReference>
<evidence type="ECO:0000256" key="2">
    <source>
        <dbReference type="SAM" id="SignalP"/>
    </source>
</evidence>
<keyword evidence="1" id="KW-0812">Transmembrane</keyword>
<feature type="signal peptide" evidence="2">
    <location>
        <begin position="1"/>
        <end position="21"/>
    </location>
</feature>
<organism evidence="4 5">
    <name type="scientific">Arsukibacterium ikkense</name>
    <dbReference type="NCBI Taxonomy" id="336831"/>
    <lineage>
        <taxon>Bacteria</taxon>
        <taxon>Pseudomonadati</taxon>
        <taxon>Pseudomonadota</taxon>
        <taxon>Gammaproteobacteria</taxon>
        <taxon>Chromatiales</taxon>
        <taxon>Chromatiaceae</taxon>
        <taxon>Arsukibacterium</taxon>
    </lineage>
</organism>
<evidence type="ECO:0000313" key="5">
    <source>
        <dbReference type="Proteomes" id="UP000034228"/>
    </source>
</evidence>
<protein>
    <recommendedName>
        <fullName evidence="3">Ice-binding protein C-terminal domain-containing protein</fullName>
    </recommendedName>
</protein>
<feature type="transmembrane region" description="Helical" evidence="1">
    <location>
        <begin position="174"/>
        <end position="193"/>
    </location>
</feature>
<feature type="chain" id="PRO_5005644270" description="Ice-binding protein C-terminal domain-containing protein" evidence="2">
    <location>
        <begin position="22"/>
        <end position="197"/>
    </location>
</feature>
<dbReference type="AlphaFoldDB" id="A0A0M2V254"/>
<dbReference type="Proteomes" id="UP000034228">
    <property type="component" value="Unassembled WGS sequence"/>
</dbReference>
<name>A0A0M2V254_9GAMM</name>
<evidence type="ECO:0000259" key="3">
    <source>
        <dbReference type="Pfam" id="PF07589"/>
    </source>
</evidence>
<evidence type="ECO:0000256" key="1">
    <source>
        <dbReference type="SAM" id="Phobius"/>
    </source>
</evidence>
<keyword evidence="1" id="KW-1133">Transmembrane helix</keyword>
<dbReference type="EMBL" id="LAHO01000014">
    <property type="protein sequence ID" value="KKO44721.1"/>
    <property type="molecule type" value="Genomic_DNA"/>
</dbReference>
<feature type="domain" description="Ice-binding protein C-terminal" evidence="3">
    <location>
        <begin position="175"/>
        <end position="195"/>
    </location>
</feature>
<sequence length="197" mass="21416">MKTLTALLAGAALCLSGFAHSGIIYDEGVDGNIEQYGTINLELGSNTIIGDSCFSAECNEFNWYISLPDNTYLAAATYFWSSPVLDTDGFITDFWNGRYVVFDGITIIDVVGTQSWLDGGVGFSVTFDEFDLLAGASPWGENRLLFGYDSIRNGRGGLWDFTATFTVNQLTPTLVPLPSTLAVFGLGLFGLAWRRPD</sequence>
<keyword evidence="2" id="KW-0732">Signal</keyword>
<proteinExistence type="predicted"/>
<keyword evidence="5" id="KW-1185">Reference proteome</keyword>
<evidence type="ECO:0000313" key="4">
    <source>
        <dbReference type="EMBL" id="KKO44721.1"/>
    </source>
</evidence>
<dbReference type="RefSeq" id="WP_046558393.1">
    <property type="nucleotide sequence ID" value="NZ_LAHO01000014.1"/>
</dbReference>